<reference evidence="3 4" key="1">
    <citation type="journal article" date="2016" name="Environ. Microbiol.">
        <title>Genomic resolution of a cold subsurface aquifer community provides metabolic insights for novel microbes adapted to high CO concentrations.</title>
        <authorList>
            <person name="Probst A.J."/>
            <person name="Castelle C.J."/>
            <person name="Singh A."/>
            <person name="Brown C.T."/>
            <person name="Anantharaman K."/>
            <person name="Sharon I."/>
            <person name="Hug L.A."/>
            <person name="Burstein D."/>
            <person name="Emerson J.B."/>
            <person name="Thomas B.C."/>
            <person name="Banfield J.F."/>
        </authorList>
    </citation>
    <scope>NUCLEOTIDE SEQUENCE [LARGE SCALE GENOMIC DNA]</scope>
    <source>
        <strain evidence="3">CG1_02_47_37</strain>
    </source>
</reference>
<evidence type="ECO:0000313" key="4">
    <source>
        <dbReference type="Proteomes" id="UP000183144"/>
    </source>
</evidence>
<evidence type="ECO:0000256" key="1">
    <source>
        <dbReference type="ARBA" id="ARBA00022801"/>
    </source>
</evidence>
<dbReference type="PROSITE" id="PS00141">
    <property type="entry name" value="ASP_PROTEASE"/>
    <property type="match status" value="1"/>
</dbReference>
<evidence type="ECO:0000259" key="2">
    <source>
        <dbReference type="PROSITE" id="PS50175"/>
    </source>
</evidence>
<dbReference type="EMBL" id="MNUI01000034">
    <property type="protein sequence ID" value="OIN89334.1"/>
    <property type="molecule type" value="Genomic_DNA"/>
</dbReference>
<dbReference type="InterPro" id="IPR001969">
    <property type="entry name" value="Aspartic_peptidase_AS"/>
</dbReference>
<keyword evidence="1" id="KW-0378">Hydrolase</keyword>
<dbReference type="SUPFAM" id="SSF50630">
    <property type="entry name" value="Acid proteases"/>
    <property type="match status" value="1"/>
</dbReference>
<dbReference type="AlphaFoldDB" id="A0A1J4RTV5"/>
<feature type="domain" description="Peptidase A2" evidence="2">
    <location>
        <begin position="34"/>
        <end position="111"/>
    </location>
</feature>
<dbReference type="GO" id="GO:0006508">
    <property type="term" value="P:proteolysis"/>
    <property type="evidence" value="ECO:0007669"/>
    <property type="project" value="InterPro"/>
</dbReference>
<organism evidence="3 4">
    <name type="scientific">Candidatus Beckwithbacteria bacterium CG1_02_47_37</name>
    <dbReference type="NCBI Taxonomy" id="1805034"/>
    <lineage>
        <taxon>Bacteria</taxon>
        <taxon>Candidatus Beckwithiibacteriota</taxon>
    </lineage>
</organism>
<name>A0A1J4RTV5_9BACT</name>
<protein>
    <recommendedName>
        <fullName evidence="2">Peptidase A2 domain-containing protein</fullName>
    </recommendedName>
</protein>
<dbReference type="PROSITE" id="PS50175">
    <property type="entry name" value="ASP_PROT_RETROV"/>
    <property type="match status" value="1"/>
</dbReference>
<dbReference type="Proteomes" id="UP000183144">
    <property type="component" value="Unassembled WGS sequence"/>
</dbReference>
<evidence type="ECO:0000313" key="3">
    <source>
        <dbReference type="EMBL" id="OIN89334.1"/>
    </source>
</evidence>
<gene>
    <name evidence="3" type="ORF">AUJ59_01845</name>
</gene>
<dbReference type="GO" id="GO:0004190">
    <property type="term" value="F:aspartic-type endopeptidase activity"/>
    <property type="evidence" value="ECO:0007669"/>
    <property type="project" value="InterPro"/>
</dbReference>
<dbReference type="Gene3D" id="2.40.70.10">
    <property type="entry name" value="Acid Proteases"/>
    <property type="match status" value="1"/>
</dbReference>
<dbReference type="InterPro" id="IPR021109">
    <property type="entry name" value="Peptidase_aspartic_dom_sf"/>
</dbReference>
<dbReference type="Pfam" id="PF13650">
    <property type="entry name" value="Asp_protease_2"/>
    <property type="match status" value="1"/>
</dbReference>
<sequence>MKSSGVFPYKSDAKGNFFPVISVSIKAGKAKKTFSALVDSGATVSIFRAEVADVLRVKLESGKEIYLGGVGGHIKGYLHRLKIEIAGRKFTCPVVFSREYLVSFNLLGREGFFKKFRIIFEEKNNQLQLH</sequence>
<proteinExistence type="predicted"/>
<dbReference type="InterPro" id="IPR001995">
    <property type="entry name" value="Peptidase_A2_cat"/>
</dbReference>
<dbReference type="STRING" id="1805034.AUJ59_01845"/>
<accession>A0A1J4RTV5</accession>
<comment type="caution">
    <text evidence="3">The sequence shown here is derived from an EMBL/GenBank/DDBJ whole genome shotgun (WGS) entry which is preliminary data.</text>
</comment>